<dbReference type="Pfam" id="PF02991">
    <property type="entry name" value="ATG8"/>
    <property type="match status" value="1"/>
</dbReference>
<dbReference type="SUPFAM" id="SSF54236">
    <property type="entry name" value="Ubiquitin-like"/>
    <property type="match status" value="1"/>
</dbReference>
<evidence type="ECO:0000256" key="1">
    <source>
        <dbReference type="ARBA" id="ARBA00004370"/>
    </source>
</evidence>
<organism evidence="4">
    <name type="scientific">viral metagenome</name>
    <dbReference type="NCBI Taxonomy" id="1070528"/>
    <lineage>
        <taxon>unclassified sequences</taxon>
        <taxon>metagenomes</taxon>
        <taxon>organismal metagenomes</taxon>
    </lineage>
</organism>
<evidence type="ECO:0000256" key="2">
    <source>
        <dbReference type="ARBA" id="ARBA00023136"/>
    </source>
</evidence>
<dbReference type="EMBL" id="MN739184">
    <property type="protein sequence ID" value="QHS92654.1"/>
    <property type="molecule type" value="Genomic_DNA"/>
</dbReference>
<evidence type="ECO:0000256" key="3">
    <source>
        <dbReference type="ARBA" id="ARBA00023288"/>
    </source>
</evidence>
<dbReference type="GO" id="GO:0016020">
    <property type="term" value="C:membrane"/>
    <property type="evidence" value="ECO:0007669"/>
    <property type="project" value="UniProtKB-SubCell"/>
</dbReference>
<comment type="subcellular location">
    <subcellularLocation>
        <location evidence="1">Membrane</location>
    </subcellularLocation>
</comment>
<name>A0A6C0BLV4_9ZZZZ</name>
<reference evidence="4" key="1">
    <citation type="journal article" date="2020" name="Nature">
        <title>Giant virus diversity and host interactions through global metagenomics.</title>
        <authorList>
            <person name="Schulz F."/>
            <person name="Roux S."/>
            <person name="Paez-Espino D."/>
            <person name="Jungbluth S."/>
            <person name="Walsh D.A."/>
            <person name="Denef V.J."/>
            <person name="McMahon K.D."/>
            <person name="Konstantinidis K.T."/>
            <person name="Eloe-Fadrosh E.A."/>
            <person name="Kyrpides N.C."/>
            <person name="Woyke T."/>
        </authorList>
    </citation>
    <scope>NUCLEOTIDE SEQUENCE</scope>
    <source>
        <strain evidence="4">GVMAG-M-3300014204-73</strain>
    </source>
</reference>
<protein>
    <recommendedName>
        <fullName evidence="5">Ubiquitin-like protein ATG12</fullName>
    </recommendedName>
</protein>
<keyword evidence="2" id="KW-0472">Membrane</keyword>
<dbReference type="InterPro" id="IPR029071">
    <property type="entry name" value="Ubiquitin-like_domsf"/>
</dbReference>
<dbReference type="AlphaFoldDB" id="A0A6C0BLV4"/>
<proteinExistence type="predicted"/>
<evidence type="ECO:0008006" key="5">
    <source>
        <dbReference type="Google" id="ProtNLM"/>
    </source>
</evidence>
<evidence type="ECO:0000313" key="4">
    <source>
        <dbReference type="EMBL" id="QHS92654.1"/>
    </source>
</evidence>
<sequence length="101" mass="11634">MLTLDQLKSRYPDHIFVQVKSKTRALTINYSKFIISGDMTLSYFISHLITNNEIKLPQNASLIIYIDNLMPHYSALMNTLYRRHNQGGILVINLCIESVFG</sequence>
<dbReference type="InterPro" id="IPR004241">
    <property type="entry name" value="Atg8-like"/>
</dbReference>
<dbReference type="Gene3D" id="3.10.20.90">
    <property type="entry name" value="Phosphatidylinositol 3-kinase Catalytic Subunit, Chain A, domain 1"/>
    <property type="match status" value="1"/>
</dbReference>
<keyword evidence="3" id="KW-0449">Lipoprotein</keyword>
<accession>A0A6C0BLV4</accession>